<evidence type="ECO:0000313" key="2">
    <source>
        <dbReference type="EMBL" id="CAI9776970.1"/>
    </source>
</evidence>
<keyword evidence="1" id="KW-0812">Transmembrane</keyword>
<proteinExistence type="predicted"/>
<feature type="transmembrane region" description="Helical" evidence="1">
    <location>
        <begin position="123"/>
        <end position="143"/>
    </location>
</feature>
<evidence type="ECO:0000313" key="3">
    <source>
        <dbReference type="Proteomes" id="UP000834106"/>
    </source>
</evidence>
<dbReference type="Proteomes" id="UP000834106">
    <property type="component" value="Chromosome 15"/>
</dbReference>
<name>A0AAD2A139_9LAMI</name>
<keyword evidence="3" id="KW-1185">Reference proteome</keyword>
<keyword evidence="1" id="KW-1133">Transmembrane helix</keyword>
<feature type="transmembrane region" description="Helical" evidence="1">
    <location>
        <begin position="70"/>
        <end position="95"/>
    </location>
</feature>
<sequence>MIQPTKQKMSILVDSSWHFLIAIVCDITSNDHKTVRVWKGSESGNYDCRHILKDHTVQLSLLNSTSDHHFTFPLIMLGSSVCAIAILVCLSITCFRSVNSGQEFTALIRYFVLPMKSARLSSALAFPPVHLFTSSTFFLYLFYCMSISTATSACSNDPFPIENGSE</sequence>
<accession>A0AAD2A139</accession>
<dbReference type="AlphaFoldDB" id="A0AAD2A139"/>
<evidence type="ECO:0000256" key="1">
    <source>
        <dbReference type="SAM" id="Phobius"/>
    </source>
</evidence>
<protein>
    <submittedName>
        <fullName evidence="2">Uncharacterized protein</fullName>
    </submittedName>
</protein>
<reference evidence="2" key="1">
    <citation type="submission" date="2023-05" db="EMBL/GenBank/DDBJ databases">
        <authorList>
            <person name="Huff M."/>
        </authorList>
    </citation>
    <scope>NUCLEOTIDE SEQUENCE</scope>
</reference>
<organism evidence="2 3">
    <name type="scientific">Fraxinus pennsylvanica</name>
    <dbReference type="NCBI Taxonomy" id="56036"/>
    <lineage>
        <taxon>Eukaryota</taxon>
        <taxon>Viridiplantae</taxon>
        <taxon>Streptophyta</taxon>
        <taxon>Embryophyta</taxon>
        <taxon>Tracheophyta</taxon>
        <taxon>Spermatophyta</taxon>
        <taxon>Magnoliopsida</taxon>
        <taxon>eudicotyledons</taxon>
        <taxon>Gunneridae</taxon>
        <taxon>Pentapetalae</taxon>
        <taxon>asterids</taxon>
        <taxon>lamiids</taxon>
        <taxon>Lamiales</taxon>
        <taxon>Oleaceae</taxon>
        <taxon>Oleeae</taxon>
        <taxon>Fraxinus</taxon>
    </lineage>
</organism>
<dbReference type="EMBL" id="OU503050">
    <property type="protein sequence ID" value="CAI9776970.1"/>
    <property type="molecule type" value="Genomic_DNA"/>
</dbReference>
<keyword evidence="1" id="KW-0472">Membrane</keyword>
<gene>
    <name evidence="2" type="ORF">FPE_LOCUS24400</name>
</gene>